<organism evidence="7 8">
    <name type="scientific">Streptomyces olivaceiscleroticus</name>
    <dbReference type="NCBI Taxonomy" id="68245"/>
    <lineage>
        <taxon>Bacteria</taxon>
        <taxon>Bacillati</taxon>
        <taxon>Actinomycetota</taxon>
        <taxon>Actinomycetes</taxon>
        <taxon>Kitasatosporales</taxon>
        <taxon>Streptomycetaceae</taxon>
        <taxon>Streptomyces</taxon>
    </lineage>
</organism>
<dbReference type="PROSITE" id="PS00444">
    <property type="entry name" value="POLYPRENYL_SYNTHASE_2"/>
    <property type="match status" value="1"/>
</dbReference>
<sequence>MSARALTAASDFFAPRADIDGLLQEFLTEKARTATVPGQAALALLLREFSDGGKRFRPLLCVAGWHAAGGQGDPAGAVRLAASIELAHACALIHDDIMDAADSRRGRATVHRQLARNHKLPSMADQFGISGAILVGDLALVWSDELLHTTPMPDAHRAAVLRCVDLARSELIAGQHLDLLVTGDLDVSVETTLTVLRYKTAKYTVERPLQVGAALAGAGHQVMDACSAYGVPLGEAFQLRDDVLGVFGDPDRTGKSRLDDLREGKCTSLIAHALRAAEPVQARRLRALIGNPRLGEHEAAEARDILTRTGARAAVEQMIEERYRQALDALAAAPFPPGVVHTLETVAEATVHRTA</sequence>
<dbReference type="InterPro" id="IPR008949">
    <property type="entry name" value="Isoprenoid_synthase_dom_sf"/>
</dbReference>
<name>A0ABN0ZJV6_9ACTN</name>
<dbReference type="RefSeq" id="WP_346093711.1">
    <property type="nucleotide sequence ID" value="NZ_BAAABY010000009.1"/>
</dbReference>
<keyword evidence="5" id="KW-0460">Magnesium</keyword>
<evidence type="ECO:0000256" key="1">
    <source>
        <dbReference type="ARBA" id="ARBA00001946"/>
    </source>
</evidence>
<accession>A0ABN0ZJV6</accession>
<dbReference type="SFLD" id="SFLDG01017">
    <property type="entry name" value="Polyprenyl_Transferase_Like"/>
    <property type="match status" value="1"/>
</dbReference>
<dbReference type="PANTHER" id="PTHR12001">
    <property type="entry name" value="GERANYLGERANYL PYROPHOSPHATE SYNTHASE"/>
    <property type="match status" value="1"/>
</dbReference>
<keyword evidence="4" id="KW-0479">Metal-binding</keyword>
<dbReference type="Pfam" id="PF00348">
    <property type="entry name" value="polyprenyl_synt"/>
    <property type="match status" value="1"/>
</dbReference>
<evidence type="ECO:0000256" key="3">
    <source>
        <dbReference type="ARBA" id="ARBA00022679"/>
    </source>
</evidence>
<keyword evidence="8" id="KW-1185">Reference proteome</keyword>
<gene>
    <name evidence="7" type="ORF">GCM10010361_13140</name>
</gene>
<evidence type="ECO:0000313" key="8">
    <source>
        <dbReference type="Proteomes" id="UP001500909"/>
    </source>
</evidence>
<protein>
    <submittedName>
        <fullName evidence="7">Polyprenyl synthetase family protein</fullName>
    </submittedName>
</protein>
<evidence type="ECO:0000256" key="6">
    <source>
        <dbReference type="RuleBase" id="RU004466"/>
    </source>
</evidence>
<dbReference type="InterPro" id="IPR033749">
    <property type="entry name" value="Polyprenyl_synt_CS"/>
</dbReference>
<dbReference type="CDD" id="cd00685">
    <property type="entry name" value="Trans_IPPS_HT"/>
    <property type="match status" value="1"/>
</dbReference>
<dbReference type="SFLD" id="SFLDS00005">
    <property type="entry name" value="Isoprenoid_Synthase_Type_I"/>
    <property type="match status" value="1"/>
</dbReference>
<evidence type="ECO:0000313" key="7">
    <source>
        <dbReference type="EMBL" id="GAA0450466.1"/>
    </source>
</evidence>
<comment type="cofactor">
    <cofactor evidence="1">
        <name>Mg(2+)</name>
        <dbReference type="ChEBI" id="CHEBI:18420"/>
    </cofactor>
</comment>
<dbReference type="EMBL" id="BAAABY010000009">
    <property type="protein sequence ID" value="GAA0450466.1"/>
    <property type="molecule type" value="Genomic_DNA"/>
</dbReference>
<comment type="similarity">
    <text evidence="2 6">Belongs to the FPP/GGPP synthase family.</text>
</comment>
<evidence type="ECO:0000256" key="2">
    <source>
        <dbReference type="ARBA" id="ARBA00006706"/>
    </source>
</evidence>
<dbReference type="Gene3D" id="1.10.600.10">
    <property type="entry name" value="Farnesyl Diphosphate Synthase"/>
    <property type="match status" value="1"/>
</dbReference>
<dbReference type="InterPro" id="IPR000092">
    <property type="entry name" value="Polyprenyl_synt"/>
</dbReference>
<dbReference type="Proteomes" id="UP001500909">
    <property type="component" value="Unassembled WGS sequence"/>
</dbReference>
<proteinExistence type="inferred from homology"/>
<dbReference type="PANTHER" id="PTHR12001:SF85">
    <property type="entry name" value="SHORT CHAIN ISOPRENYL DIPHOSPHATE SYNTHASE"/>
    <property type="match status" value="1"/>
</dbReference>
<reference evidence="7 8" key="1">
    <citation type="journal article" date="2019" name="Int. J. Syst. Evol. Microbiol.">
        <title>The Global Catalogue of Microorganisms (GCM) 10K type strain sequencing project: providing services to taxonomists for standard genome sequencing and annotation.</title>
        <authorList>
            <consortium name="The Broad Institute Genomics Platform"/>
            <consortium name="The Broad Institute Genome Sequencing Center for Infectious Disease"/>
            <person name="Wu L."/>
            <person name="Ma J."/>
        </authorList>
    </citation>
    <scope>NUCLEOTIDE SEQUENCE [LARGE SCALE GENOMIC DNA]</scope>
    <source>
        <strain evidence="7 8">JCM 4805</strain>
    </source>
</reference>
<keyword evidence="3 6" id="KW-0808">Transferase</keyword>
<comment type="caution">
    <text evidence="7">The sequence shown here is derived from an EMBL/GenBank/DDBJ whole genome shotgun (WGS) entry which is preliminary data.</text>
</comment>
<evidence type="ECO:0000256" key="5">
    <source>
        <dbReference type="ARBA" id="ARBA00022842"/>
    </source>
</evidence>
<dbReference type="SUPFAM" id="SSF48576">
    <property type="entry name" value="Terpenoid synthases"/>
    <property type="match status" value="1"/>
</dbReference>
<dbReference type="PROSITE" id="PS00723">
    <property type="entry name" value="POLYPRENYL_SYNTHASE_1"/>
    <property type="match status" value="1"/>
</dbReference>
<evidence type="ECO:0000256" key="4">
    <source>
        <dbReference type="ARBA" id="ARBA00022723"/>
    </source>
</evidence>